<dbReference type="Pfam" id="PF00535">
    <property type="entry name" value="Glycos_transf_2"/>
    <property type="match status" value="1"/>
</dbReference>
<dbReference type="Proteomes" id="UP000605253">
    <property type="component" value="Unassembled WGS sequence"/>
</dbReference>
<gene>
    <name evidence="2" type="ORF">GCM10011365_19310</name>
</gene>
<keyword evidence="3" id="KW-1185">Reference proteome</keyword>
<dbReference type="EMBL" id="BMEO01000008">
    <property type="protein sequence ID" value="GGF98125.1"/>
    <property type="molecule type" value="Genomic_DNA"/>
</dbReference>
<dbReference type="AlphaFoldDB" id="A0A917FRM6"/>
<comment type="caution">
    <text evidence="2">The sequence shown here is derived from an EMBL/GenBank/DDBJ whole genome shotgun (WGS) entry which is preliminary data.</text>
</comment>
<evidence type="ECO:0000313" key="3">
    <source>
        <dbReference type="Proteomes" id="UP000605253"/>
    </source>
</evidence>
<reference evidence="2" key="2">
    <citation type="submission" date="2020-09" db="EMBL/GenBank/DDBJ databases">
        <authorList>
            <person name="Sun Q."/>
            <person name="Zhou Y."/>
        </authorList>
    </citation>
    <scope>NUCLEOTIDE SEQUENCE</scope>
    <source>
        <strain evidence="2">CGMCC 1.12181</strain>
    </source>
</reference>
<proteinExistence type="predicted"/>
<accession>A0A917FRM6</accession>
<dbReference type="Gene3D" id="3.90.550.10">
    <property type="entry name" value="Spore Coat Polysaccharide Biosynthesis Protein SpsA, Chain A"/>
    <property type="match status" value="1"/>
</dbReference>
<dbReference type="InterPro" id="IPR029044">
    <property type="entry name" value="Nucleotide-diphossugar_trans"/>
</dbReference>
<dbReference type="PANTHER" id="PTHR43179:SF7">
    <property type="entry name" value="RHAMNOSYLTRANSFERASE WBBL"/>
    <property type="match status" value="1"/>
</dbReference>
<dbReference type="SUPFAM" id="SSF53448">
    <property type="entry name" value="Nucleotide-diphospho-sugar transferases"/>
    <property type="match status" value="1"/>
</dbReference>
<name>A0A917FRM6_9GAMM</name>
<dbReference type="InterPro" id="IPR001173">
    <property type="entry name" value="Glyco_trans_2-like"/>
</dbReference>
<dbReference type="PANTHER" id="PTHR43179">
    <property type="entry name" value="RHAMNOSYLTRANSFERASE WBBL"/>
    <property type="match status" value="1"/>
</dbReference>
<feature type="domain" description="Glycosyltransferase 2-like" evidence="1">
    <location>
        <begin position="6"/>
        <end position="138"/>
    </location>
</feature>
<sequence>MSADLSIVIVNYNSWQVLAKLLDSLASQQINPVLIKSFKVIIVDNDSTVQKPDFSALIKSLNAAAIEVDWIQSPNNRGFAAGCNLGAKQVKDGLLLFCNPDIEIPADGLNHLIAVYQNHKVDLLAPNQVSLQGKPQNISGRFPNLWRYLPLMGGLFKGSHPTSETKPVFFCDWISGAVILMRLNDFKHLGGWDEAFFMFMEDVDLCFRASQKALKVGVTNQTTWLHHHGVSSKHRTADRVRSKSAALAAKHIYINKHFISWRKPLAHLFVFLKYSPELMLGWLLSWPFPKPVFLTRRYILKTYLKDLKNGFNYSA</sequence>
<reference evidence="2" key="1">
    <citation type="journal article" date="2014" name="Int. J. Syst. Evol. Microbiol.">
        <title>Complete genome sequence of Corynebacterium casei LMG S-19264T (=DSM 44701T), isolated from a smear-ripened cheese.</title>
        <authorList>
            <consortium name="US DOE Joint Genome Institute (JGI-PGF)"/>
            <person name="Walter F."/>
            <person name="Albersmeier A."/>
            <person name="Kalinowski J."/>
            <person name="Ruckert C."/>
        </authorList>
    </citation>
    <scope>NUCLEOTIDE SEQUENCE</scope>
    <source>
        <strain evidence="2">CGMCC 1.12181</strain>
    </source>
</reference>
<evidence type="ECO:0000259" key="1">
    <source>
        <dbReference type="Pfam" id="PF00535"/>
    </source>
</evidence>
<protein>
    <recommendedName>
        <fullName evidence="1">Glycosyltransferase 2-like domain-containing protein</fullName>
    </recommendedName>
</protein>
<dbReference type="CDD" id="cd04186">
    <property type="entry name" value="GT_2_like_c"/>
    <property type="match status" value="1"/>
</dbReference>
<dbReference type="RefSeq" id="WP_188365533.1">
    <property type="nucleotide sequence ID" value="NZ_BAABJF010000022.1"/>
</dbReference>
<organism evidence="2 3">
    <name type="scientific">Marinicella pacifica</name>
    <dbReference type="NCBI Taxonomy" id="1171543"/>
    <lineage>
        <taxon>Bacteria</taxon>
        <taxon>Pseudomonadati</taxon>
        <taxon>Pseudomonadota</taxon>
        <taxon>Gammaproteobacteria</taxon>
        <taxon>Lysobacterales</taxon>
        <taxon>Marinicellaceae</taxon>
        <taxon>Marinicella</taxon>
    </lineage>
</organism>
<evidence type="ECO:0000313" key="2">
    <source>
        <dbReference type="EMBL" id="GGF98125.1"/>
    </source>
</evidence>